<dbReference type="Proteomes" id="UP000217758">
    <property type="component" value="Chromosome"/>
</dbReference>
<protein>
    <submittedName>
        <fullName evidence="2">ABC-2 transporter family protein</fullName>
    </submittedName>
</protein>
<feature type="transmembrane region" description="Helical" evidence="1">
    <location>
        <begin position="159"/>
        <end position="184"/>
    </location>
</feature>
<dbReference type="KEGG" id="strg:SRT_00300"/>
<keyword evidence="1" id="KW-0472">Membrane</keyword>
<feature type="transmembrane region" description="Helical" evidence="1">
    <location>
        <begin position="204"/>
        <end position="224"/>
    </location>
</feature>
<reference evidence="2 3" key="1">
    <citation type="journal article" date="2016" name="Microbiol. Immunol.">
        <title>Complete genome sequence of Streptococcus troglodytae TKU31 isolated from the oral cavity of a chimpanzee (Pan troglodytes).</title>
        <authorList>
            <person name="Okamoto M."/>
            <person name="Naito M."/>
            <person name="Miyanohara M."/>
            <person name="Imai S."/>
            <person name="Nomura Y."/>
            <person name="Saito W."/>
            <person name="Momoi Y."/>
            <person name="Takada K."/>
            <person name="Miyabe-Nishiwaki T."/>
            <person name="Tomonaga M."/>
            <person name="Hanada N."/>
        </authorList>
    </citation>
    <scope>NUCLEOTIDE SEQUENCE [LARGE SCALE GENOMIC DNA]</scope>
    <source>
        <strain evidence="3">TKU 31</strain>
    </source>
</reference>
<evidence type="ECO:0000256" key="1">
    <source>
        <dbReference type="SAM" id="Phobius"/>
    </source>
</evidence>
<feature type="transmembrane region" description="Helical" evidence="1">
    <location>
        <begin position="52"/>
        <end position="75"/>
    </location>
</feature>
<feature type="transmembrane region" description="Helical" evidence="1">
    <location>
        <begin position="96"/>
        <end position="121"/>
    </location>
</feature>
<feature type="transmembrane region" description="Helical" evidence="1">
    <location>
        <begin position="21"/>
        <end position="40"/>
    </location>
</feature>
<evidence type="ECO:0000313" key="2">
    <source>
        <dbReference type="EMBL" id="BAQ23291.1"/>
    </source>
</evidence>
<organism evidence="2 3">
    <name type="scientific">Streptococcus troglodytae</name>
    <dbReference type="NCBI Taxonomy" id="1111760"/>
    <lineage>
        <taxon>Bacteria</taxon>
        <taxon>Bacillati</taxon>
        <taxon>Bacillota</taxon>
        <taxon>Bacilli</taxon>
        <taxon>Lactobacillales</taxon>
        <taxon>Streptococcaceae</taxon>
        <taxon>Streptococcus</taxon>
    </lineage>
</organism>
<evidence type="ECO:0000313" key="3">
    <source>
        <dbReference type="Proteomes" id="UP000217758"/>
    </source>
</evidence>
<sequence>MVHRILSLIWLRVRIMTTNKTILYQVGFGIVYIVLIKYMFAYDPVLNKAKVLLLLVCLPFVLSQVIGSPVLFMTAEEKEKGTLKELLLSGAVSLDYILSISSVLILLSGMVLSVTPIIVNISVRHYASYFFIGLLTSVVVILFYFYLGIKSKSQTSIQVLNFAAMLLSVGLPLMLQVSYAGSLANLSFMSLEMRFLLNENDFNWSQAVYPLASVLLWFVWLLFVNIRYLKKISKTI</sequence>
<name>A0A1L7LGH3_9STRE</name>
<keyword evidence="3" id="KW-1185">Reference proteome</keyword>
<dbReference type="AlphaFoldDB" id="A0A1L7LGH3"/>
<keyword evidence="1" id="KW-1133">Transmembrane helix</keyword>
<gene>
    <name evidence="2" type="ORF">SRT_00300</name>
</gene>
<keyword evidence="1" id="KW-0812">Transmembrane</keyword>
<dbReference type="EMBL" id="AP014612">
    <property type="protein sequence ID" value="BAQ23291.1"/>
    <property type="molecule type" value="Genomic_DNA"/>
</dbReference>
<feature type="transmembrane region" description="Helical" evidence="1">
    <location>
        <begin position="127"/>
        <end position="147"/>
    </location>
</feature>
<accession>A0A1L7LGH3</accession>
<proteinExistence type="predicted"/>